<feature type="transmembrane region" description="Helical" evidence="25">
    <location>
        <begin position="394"/>
        <end position="417"/>
    </location>
</feature>
<comment type="catalytic activity">
    <reaction evidence="10">
        <text>L-alpha-aminoacyl-L-arginine(out) = L-alpha-aminoacyl-L-arginine(in)</text>
        <dbReference type="Rhea" id="RHEA:79367"/>
        <dbReference type="ChEBI" id="CHEBI:229968"/>
    </reaction>
</comment>
<sequence length="473" mass="52646">MTEEGRHADEPNETTPIIQHSYDDDGDLEELQGCSGTPPCNPRSCVHRYFPVLILICFLSFGSYFCYDNPAALQDVMIKSLNINEGQFMAFYSFYSWPNVVLCMFGGYLIDRFFGIRLGAIIFGLFVTAGQFIFAVGSLFNIYALMCAGRFVFGIGGESLAVAQNTFAVKWFQGKELNMVFGLQLSFSRVGSTVNMNVMQPLYDFMNKSLPGYKRLGYALLVGGAMCIFSLLCSFALAFFDKRADRVLRRKQISQEEMIKFRDILTFPFTMWLICIICVAYYVAVFPFIALGLVFFEMKFDLSPSSASAVNSLVYIISAVASPVFGFLIDKTGKNVFWVLLGVIVTLGCHMSLAFSFINPYIPMVIMGLSYSVLASALWPMVSLIIPSYQLGTAYGIMQAIQNLGLAVISLTTGIIVDKNGYLILEVFFMAWLCMALIASVVLYLVDTARGGKLNYSAKQRALEKLRADAEKD</sequence>
<evidence type="ECO:0000256" key="14">
    <source>
        <dbReference type="ARBA" id="ARBA00044898"/>
    </source>
</evidence>
<feature type="transmembrane region" description="Helical" evidence="25">
    <location>
        <begin position="88"/>
        <end position="110"/>
    </location>
</feature>
<evidence type="ECO:0000256" key="8">
    <source>
        <dbReference type="ARBA" id="ARBA00044876"/>
    </source>
</evidence>
<comment type="catalytic activity">
    <reaction evidence="20">
        <text>L-lysyl-glycine(out) = L-lysyl-glycine(in)</text>
        <dbReference type="Rhea" id="RHEA:79407"/>
        <dbReference type="ChEBI" id="CHEBI:191202"/>
    </reaction>
</comment>
<evidence type="ECO:0000256" key="10">
    <source>
        <dbReference type="ARBA" id="ARBA00044881"/>
    </source>
</evidence>
<dbReference type="SUPFAM" id="SSF103473">
    <property type="entry name" value="MFS general substrate transporter"/>
    <property type="match status" value="1"/>
</dbReference>
<organism evidence="27 28">
    <name type="scientific">Candidula unifasciata</name>
    <dbReference type="NCBI Taxonomy" id="100452"/>
    <lineage>
        <taxon>Eukaryota</taxon>
        <taxon>Metazoa</taxon>
        <taxon>Spiralia</taxon>
        <taxon>Lophotrochozoa</taxon>
        <taxon>Mollusca</taxon>
        <taxon>Gastropoda</taxon>
        <taxon>Heterobranchia</taxon>
        <taxon>Euthyneura</taxon>
        <taxon>Panpulmonata</taxon>
        <taxon>Eupulmonata</taxon>
        <taxon>Stylommatophora</taxon>
        <taxon>Helicina</taxon>
        <taxon>Helicoidea</taxon>
        <taxon>Geomitridae</taxon>
        <taxon>Candidula</taxon>
    </lineage>
</organism>
<evidence type="ECO:0000256" key="6">
    <source>
        <dbReference type="ARBA" id="ARBA00023136"/>
    </source>
</evidence>
<feature type="transmembrane region" description="Helical" evidence="25">
    <location>
        <begin position="336"/>
        <end position="355"/>
    </location>
</feature>
<comment type="similarity">
    <text evidence="2">Belongs to the major facilitator superfamily.</text>
</comment>
<evidence type="ECO:0000256" key="18">
    <source>
        <dbReference type="ARBA" id="ARBA00044912"/>
    </source>
</evidence>
<dbReference type="PROSITE" id="PS50850">
    <property type="entry name" value="MFS"/>
    <property type="match status" value="1"/>
</dbReference>
<evidence type="ECO:0000256" key="16">
    <source>
        <dbReference type="ARBA" id="ARBA00044900"/>
    </source>
</evidence>
<comment type="catalytic activity">
    <reaction evidence="15">
        <text>L-arginyl-L-alpha-amino acid(out) = L-arginyl-L-alpha-amino acid(in)</text>
        <dbReference type="Rhea" id="RHEA:79371"/>
        <dbReference type="ChEBI" id="CHEBI:84315"/>
    </reaction>
</comment>
<keyword evidence="4 25" id="KW-0812">Transmembrane</keyword>
<dbReference type="OrthoDB" id="424834at2759"/>
<feature type="domain" description="Major facilitator superfamily (MFS) profile" evidence="26">
    <location>
        <begin position="49"/>
        <end position="450"/>
    </location>
</feature>
<comment type="catalytic activity">
    <reaction evidence="19">
        <text>L-alanyl-L-lysine(out) = L-alanyl-L-lysine(in)</text>
        <dbReference type="Rhea" id="RHEA:79415"/>
        <dbReference type="ChEBI" id="CHEBI:192470"/>
    </reaction>
</comment>
<evidence type="ECO:0000313" key="27">
    <source>
        <dbReference type="EMBL" id="CAG5134655.1"/>
    </source>
</evidence>
<evidence type="ECO:0000256" key="12">
    <source>
        <dbReference type="ARBA" id="ARBA00044891"/>
    </source>
</evidence>
<feature type="transmembrane region" description="Helical" evidence="25">
    <location>
        <begin position="361"/>
        <end position="382"/>
    </location>
</feature>
<comment type="caution">
    <text evidence="27">The sequence shown here is derived from an EMBL/GenBank/DDBJ whole genome shotgun (WGS) entry which is preliminary data.</text>
</comment>
<feature type="transmembrane region" description="Helical" evidence="25">
    <location>
        <begin position="116"/>
        <end position="144"/>
    </location>
</feature>
<feature type="transmembrane region" description="Helical" evidence="25">
    <location>
        <begin position="216"/>
        <end position="240"/>
    </location>
</feature>
<comment type="catalytic activity">
    <reaction evidence="12">
        <text>L-lysyl-L-alpha-amino acid(out) = L-lysyl-L-alpha-amino acid(in)</text>
        <dbReference type="Rhea" id="RHEA:79387"/>
        <dbReference type="ChEBI" id="CHEBI:229965"/>
    </reaction>
</comment>
<gene>
    <name evidence="27" type="ORF">CUNI_LOCUS20213</name>
</gene>
<comment type="catalytic activity">
    <reaction evidence="18">
        <text>L-histidyl-L-alpha-amino acid(out) = L-histidyl-L-alpha-amino acid(in)</text>
        <dbReference type="Rhea" id="RHEA:79379"/>
        <dbReference type="ChEBI" id="CHEBI:229964"/>
    </reaction>
</comment>
<keyword evidence="3" id="KW-0813">Transport</keyword>
<dbReference type="Proteomes" id="UP000678393">
    <property type="component" value="Unassembled WGS sequence"/>
</dbReference>
<dbReference type="Pfam" id="PF07690">
    <property type="entry name" value="MFS_1"/>
    <property type="match status" value="1"/>
</dbReference>
<feature type="transmembrane region" description="Helical" evidence="25">
    <location>
        <begin position="308"/>
        <end position="329"/>
    </location>
</feature>
<evidence type="ECO:0000313" key="28">
    <source>
        <dbReference type="Proteomes" id="UP000678393"/>
    </source>
</evidence>
<feature type="transmembrane region" description="Helical" evidence="25">
    <location>
        <begin position="49"/>
        <end position="67"/>
    </location>
</feature>
<evidence type="ECO:0000256" key="25">
    <source>
        <dbReference type="SAM" id="Phobius"/>
    </source>
</evidence>
<comment type="function">
    <text evidence="23">Lysosomal dipeptide uniporter that selectively exports lysine, arginine or histidine-containing dipeptides with a net positive charge from the lysosome lumen into the cytosol. Could play a role in a specific type of protein O-glycosylation indirectly regulating macrophages migration and tissue invasion. Also essential for liver homeostasis.</text>
</comment>
<evidence type="ECO:0000256" key="2">
    <source>
        <dbReference type="ARBA" id="ARBA00008335"/>
    </source>
</evidence>
<keyword evidence="6 25" id="KW-0472">Membrane</keyword>
<dbReference type="InterPro" id="IPR036259">
    <property type="entry name" value="MFS_trans_sf"/>
</dbReference>
<comment type="catalytic activity">
    <reaction evidence="11">
        <text>L-alpha-aminoacyl-L-histidine(out) = L-alpha-aminoacyl-L-histidine(in)</text>
        <dbReference type="Rhea" id="RHEA:79375"/>
        <dbReference type="ChEBI" id="CHEBI:229967"/>
    </reaction>
</comment>
<feature type="transmembrane region" description="Helical" evidence="25">
    <location>
        <begin position="269"/>
        <end position="296"/>
    </location>
</feature>
<evidence type="ECO:0000256" key="9">
    <source>
        <dbReference type="ARBA" id="ARBA00044878"/>
    </source>
</evidence>
<comment type="catalytic activity">
    <reaction evidence="8">
        <text>L-lysyl-L-alanine(out) = L-lysyl-L-alanine(in)</text>
        <dbReference type="Rhea" id="RHEA:79399"/>
        <dbReference type="ChEBI" id="CHEBI:229954"/>
    </reaction>
</comment>
<keyword evidence="7" id="KW-0458">Lysosome</keyword>
<evidence type="ECO:0000256" key="17">
    <source>
        <dbReference type="ARBA" id="ARBA00044903"/>
    </source>
</evidence>
<evidence type="ECO:0000256" key="21">
    <source>
        <dbReference type="ARBA" id="ARBA00044985"/>
    </source>
</evidence>
<comment type="catalytic activity">
    <reaction evidence="16">
        <text>L-lysyl-L-lysine(out) = L-lysyl-L-lysine(in)</text>
        <dbReference type="Rhea" id="RHEA:79403"/>
        <dbReference type="ChEBI" id="CHEBI:229956"/>
    </reaction>
</comment>
<comment type="subcellular location">
    <subcellularLocation>
        <location evidence="1">Lysosome membrane</location>
        <topology evidence="1">Multi-pass membrane protein</topology>
    </subcellularLocation>
</comment>
<evidence type="ECO:0000259" key="26">
    <source>
        <dbReference type="PROSITE" id="PS50850"/>
    </source>
</evidence>
<evidence type="ECO:0000256" key="1">
    <source>
        <dbReference type="ARBA" id="ARBA00004155"/>
    </source>
</evidence>
<dbReference type="GO" id="GO:0005765">
    <property type="term" value="C:lysosomal membrane"/>
    <property type="evidence" value="ECO:0007669"/>
    <property type="project" value="UniProtKB-SubCell"/>
</dbReference>
<dbReference type="GO" id="GO:0022857">
    <property type="term" value="F:transmembrane transporter activity"/>
    <property type="evidence" value="ECO:0007669"/>
    <property type="project" value="InterPro"/>
</dbReference>
<dbReference type="Gene3D" id="1.20.1250.20">
    <property type="entry name" value="MFS general substrate transporter like domains"/>
    <property type="match status" value="2"/>
</dbReference>
<feature type="transmembrane region" description="Helical" evidence="25">
    <location>
        <begin position="151"/>
        <end position="172"/>
    </location>
</feature>
<evidence type="ECO:0000256" key="15">
    <source>
        <dbReference type="ARBA" id="ARBA00044899"/>
    </source>
</evidence>
<dbReference type="InterPro" id="IPR052187">
    <property type="entry name" value="MFSD1"/>
</dbReference>
<comment type="catalytic activity">
    <reaction evidence="17">
        <text>L-arginyl-glycine(out) = L-arginyl-glycine(in)</text>
        <dbReference type="Rhea" id="RHEA:79391"/>
        <dbReference type="ChEBI" id="CHEBI:229955"/>
    </reaction>
</comment>
<keyword evidence="5 25" id="KW-1133">Transmembrane helix</keyword>
<evidence type="ECO:0000256" key="11">
    <source>
        <dbReference type="ARBA" id="ARBA00044884"/>
    </source>
</evidence>
<dbReference type="InterPro" id="IPR011701">
    <property type="entry name" value="MFS"/>
</dbReference>
<evidence type="ECO:0000256" key="22">
    <source>
        <dbReference type="ARBA" id="ARBA00045018"/>
    </source>
</evidence>
<dbReference type="CDD" id="cd17340">
    <property type="entry name" value="MFS_MFSD1"/>
    <property type="match status" value="1"/>
</dbReference>
<accession>A0A8S4A3Q7</accession>
<feature type="non-terminal residue" evidence="27">
    <location>
        <position position="1"/>
    </location>
</feature>
<name>A0A8S4A3Q7_9EUPU</name>
<keyword evidence="28" id="KW-1185">Reference proteome</keyword>
<evidence type="ECO:0000256" key="19">
    <source>
        <dbReference type="ARBA" id="ARBA00044919"/>
    </source>
</evidence>
<dbReference type="EMBL" id="CAJHNH020007446">
    <property type="protein sequence ID" value="CAG5134655.1"/>
    <property type="molecule type" value="Genomic_DNA"/>
</dbReference>
<comment type="catalytic activity">
    <reaction evidence="9">
        <text>L-histidyl-glycine(out) = L-histidyl-glycine(in)</text>
        <dbReference type="Rhea" id="RHEA:79395"/>
        <dbReference type="ChEBI" id="CHEBI:229957"/>
    </reaction>
</comment>
<evidence type="ECO:0000256" key="13">
    <source>
        <dbReference type="ARBA" id="ARBA00044893"/>
    </source>
</evidence>
<protein>
    <recommendedName>
        <fullName evidence="21">Lysosomal dipeptide transporter MFSD1</fullName>
    </recommendedName>
    <alternativeName>
        <fullName evidence="22">Major facilitator superfamily domain-containing protein 1</fullName>
    </alternativeName>
</protein>
<evidence type="ECO:0000256" key="23">
    <source>
        <dbReference type="ARBA" id="ARBA00045709"/>
    </source>
</evidence>
<proteinExistence type="inferred from homology"/>
<evidence type="ECO:0000256" key="7">
    <source>
        <dbReference type="ARBA" id="ARBA00023228"/>
    </source>
</evidence>
<dbReference type="PANTHER" id="PTHR23512:SF3">
    <property type="entry name" value="MAJOR FACILITATOR SUPERFAMILY DOMAIN-CONTAINING PROTEIN 1"/>
    <property type="match status" value="1"/>
</dbReference>
<evidence type="ECO:0000256" key="3">
    <source>
        <dbReference type="ARBA" id="ARBA00022448"/>
    </source>
</evidence>
<dbReference type="PANTHER" id="PTHR23512">
    <property type="entry name" value="MAJOR FACILITATOR SUPERFAMILY DOMAIN-CONTAINING PROTEIN 1"/>
    <property type="match status" value="1"/>
</dbReference>
<reference evidence="27" key="1">
    <citation type="submission" date="2021-04" db="EMBL/GenBank/DDBJ databases">
        <authorList>
            <consortium name="Molecular Ecology Group"/>
        </authorList>
    </citation>
    <scope>NUCLEOTIDE SEQUENCE</scope>
</reference>
<evidence type="ECO:0000256" key="24">
    <source>
        <dbReference type="ARBA" id="ARBA00046376"/>
    </source>
</evidence>
<comment type="subunit">
    <text evidence="24">Homodimer. Interacts with lysosomal protein GLMP (via lumenal domain); the interaction starts while both proteins are still in the endoplasmic reticulum and is required for stabilization of MFSD1 in lysosomes but has no direct effect on its targeting to lysosomes or transporter activity.</text>
</comment>
<comment type="catalytic activity">
    <reaction evidence="14">
        <text>L-aspartyl-L-lysine(out) = L-aspartyl-L-lysine(in)</text>
        <dbReference type="Rhea" id="RHEA:79411"/>
        <dbReference type="ChEBI" id="CHEBI:229953"/>
    </reaction>
</comment>
<dbReference type="InterPro" id="IPR020846">
    <property type="entry name" value="MFS_dom"/>
</dbReference>
<evidence type="ECO:0000256" key="5">
    <source>
        <dbReference type="ARBA" id="ARBA00022989"/>
    </source>
</evidence>
<comment type="catalytic activity">
    <reaction evidence="13">
        <text>L-alpha-aminoacyl-L-lysine(out) = L-alpha-aminoacyl-L-lysine(in)</text>
        <dbReference type="Rhea" id="RHEA:79383"/>
        <dbReference type="ChEBI" id="CHEBI:229966"/>
    </reaction>
</comment>
<dbReference type="AlphaFoldDB" id="A0A8S4A3Q7"/>
<evidence type="ECO:0000256" key="4">
    <source>
        <dbReference type="ARBA" id="ARBA00022692"/>
    </source>
</evidence>
<feature type="transmembrane region" description="Helical" evidence="25">
    <location>
        <begin position="423"/>
        <end position="446"/>
    </location>
</feature>
<evidence type="ECO:0000256" key="20">
    <source>
        <dbReference type="ARBA" id="ARBA00044924"/>
    </source>
</evidence>